<sequence>MRDAAHILAGPALVAGLGMGGAALADPAMILSEQIGEMTAGLFCAPPEGDRRPAPDTISGWIHVPEAPIQMVAEGQRAPALLGMGFGVRFTVTAPEAERIDYVITHPPIPPSGVTSQSWSDAVTTGFSETMFFQFDYADELQLGDWTLNASLDGEPLFEVGFVVEPAQALPALVDLCRGGSLLSLNPESRAARG</sequence>
<gene>
    <name evidence="2" type="ORF">DDE20_08655</name>
</gene>
<dbReference type="OrthoDB" id="7864302at2"/>
<dbReference type="EMBL" id="QDKM01000003">
    <property type="protein sequence ID" value="PVH29084.1"/>
    <property type="molecule type" value="Genomic_DNA"/>
</dbReference>
<dbReference type="AlphaFoldDB" id="A0A2T8HUI9"/>
<reference evidence="2 3" key="1">
    <citation type="submission" date="2018-04" db="EMBL/GenBank/DDBJ databases">
        <title>Pararhodobacter oceanense sp. nov., isolated from marine intertidal sediment.</title>
        <authorList>
            <person name="Wang X.-L."/>
            <person name="Du Z.-J."/>
        </authorList>
    </citation>
    <scope>NUCLEOTIDE SEQUENCE [LARGE SCALE GENOMIC DNA]</scope>
    <source>
        <strain evidence="2 3">AM505</strain>
    </source>
</reference>
<organism evidence="2 3">
    <name type="scientific">Pararhodobacter oceanensis</name>
    <dbReference type="NCBI Taxonomy" id="2172121"/>
    <lineage>
        <taxon>Bacteria</taxon>
        <taxon>Pseudomonadati</taxon>
        <taxon>Pseudomonadota</taxon>
        <taxon>Alphaproteobacteria</taxon>
        <taxon>Rhodobacterales</taxon>
        <taxon>Paracoccaceae</taxon>
        <taxon>Pararhodobacter</taxon>
    </lineage>
</organism>
<dbReference type="InterPro" id="IPR024331">
    <property type="entry name" value="DUF3859"/>
</dbReference>
<evidence type="ECO:0000313" key="2">
    <source>
        <dbReference type="EMBL" id="PVH29084.1"/>
    </source>
</evidence>
<comment type="caution">
    <text evidence="2">The sequence shown here is derived from an EMBL/GenBank/DDBJ whole genome shotgun (WGS) entry which is preliminary data.</text>
</comment>
<dbReference type="Pfam" id="PF12975">
    <property type="entry name" value="DUF3859"/>
    <property type="match status" value="1"/>
</dbReference>
<protein>
    <submittedName>
        <fullName evidence="2">DUF3859 domain-containing protein</fullName>
    </submittedName>
</protein>
<accession>A0A2T8HUI9</accession>
<evidence type="ECO:0000313" key="3">
    <source>
        <dbReference type="Proteomes" id="UP000245911"/>
    </source>
</evidence>
<keyword evidence="3" id="KW-1185">Reference proteome</keyword>
<name>A0A2T8HUI9_9RHOB</name>
<feature type="domain" description="DUF3859" evidence="1">
    <location>
        <begin position="35"/>
        <end position="164"/>
    </location>
</feature>
<dbReference type="Gene3D" id="2.60.40.2390">
    <property type="match status" value="1"/>
</dbReference>
<proteinExistence type="predicted"/>
<dbReference type="Proteomes" id="UP000245911">
    <property type="component" value="Unassembled WGS sequence"/>
</dbReference>
<evidence type="ECO:0000259" key="1">
    <source>
        <dbReference type="Pfam" id="PF12975"/>
    </source>
</evidence>
<dbReference type="RefSeq" id="WP_116558080.1">
    <property type="nucleotide sequence ID" value="NZ_QDKM01000003.1"/>
</dbReference>